<dbReference type="EMBL" id="JASHIF010000002">
    <property type="protein sequence ID" value="MDI9858293.1"/>
    <property type="molecule type" value="Genomic_DNA"/>
</dbReference>
<gene>
    <name evidence="1" type="ORF">QM524_03615</name>
</gene>
<evidence type="ECO:0008006" key="3">
    <source>
        <dbReference type="Google" id="ProtNLM"/>
    </source>
</evidence>
<evidence type="ECO:0000313" key="2">
    <source>
        <dbReference type="Proteomes" id="UP001236507"/>
    </source>
</evidence>
<evidence type="ECO:0000313" key="1">
    <source>
        <dbReference type="EMBL" id="MDI9858293.1"/>
    </source>
</evidence>
<name>A0ABT6Y3Z7_9BACT</name>
<proteinExistence type="predicted"/>
<accession>A0ABT6Y3Z7</accession>
<protein>
    <recommendedName>
        <fullName evidence="3">Outer membrane protein beta-barrel domain-containing protein</fullName>
    </recommendedName>
</protein>
<dbReference type="Proteomes" id="UP001236507">
    <property type="component" value="Unassembled WGS sequence"/>
</dbReference>
<sequence>MKIKARYTIRLFLGIVLAFLINSKAISQNTIGPSWEISPEMGVITSYFGKTNRLFSNKTLIRPIFGVAIVRNIHKNYKIKLQTDFVRIGEIDKYYNPFVAGIQYQDDIILPYIQSDLSFNSKLNLKRIKFSSLSFGVGVFLGKILTPYITTKIIGTDTCTYQCNNGTITNYSSFNWGILAAADLNLQSYIKLPISLNVKYNLGISDLRDSNISPLTGIASPIRVTTNSLSIQLNYWFSLNKKKHDSKTLILPED</sequence>
<organism evidence="1 2">
    <name type="scientific">Flectobacillus roseus</name>
    <dbReference type="NCBI Taxonomy" id="502259"/>
    <lineage>
        <taxon>Bacteria</taxon>
        <taxon>Pseudomonadati</taxon>
        <taxon>Bacteroidota</taxon>
        <taxon>Cytophagia</taxon>
        <taxon>Cytophagales</taxon>
        <taxon>Flectobacillaceae</taxon>
        <taxon>Flectobacillus</taxon>
    </lineage>
</organism>
<dbReference type="RefSeq" id="WP_283343532.1">
    <property type="nucleotide sequence ID" value="NZ_JASHIF010000002.1"/>
</dbReference>
<keyword evidence="2" id="KW-1185">Reference proteome</keyword>
<comment type="caution">
    <text evidence="1">The sequence shown here is derived from an EMBL/GenBank/DDBJ whole genome shotgun (WGS) entry which is preliminary data.</text>
</comment>
<reference evidence="1 2" key="1">
    <citation type="submission" date="2023-05" db="EMBL/GenBank/DDBJ databases">
        <title>Novel species of genus Flectobacillus isolated from stream in China.</title>
        <authorList>
            <person name="Lu H."/>
        </authorList>
    </citation>
    <scope>NUCLEOTIDE SEQUENCE [LARGE SCALE GENOMIC DNA]</scope>
    <source>
        <strain evidence="1 2">KCTC 42575</strain>
    </source>
</reference>